<protein>
    <submittedName>
        <fullName evidence="2">Uncharacterized protein</fullName>
    </submittedName>
</protein>
<evidence type="ECO:0000313" key="3">
    <source>
        <dbReference type="Proteomes" id="UP000299102"/>
    </source>
</evidence>
<keyword evidence="1" id="KW-1133">Transmembrane helix</keyword>
<dbReference type="Proteomes" id="UP000299102">
    <property type="component" value="Unassembled WGS sequence"/>
</dbReference>
<reference evidence="2 3" key="1">
    <citation type="journal article" date="2019" name="Commun. Biol.">
        <title>The bagworm genome reveals a unique fibroin gene that provides high tensile strength.</title>
        <authorList>
            <person name="Kono N."/>
            <person name="Nakamura H."/>
            <person name="Ohtoshi R."/>
            <person name="Tomita M."/>
            <person name="Numata K."/>
            <person name="Arakawa K."/>
        </authorList>
    </citation>
    <scope>NUCLEOTIDE SEQUENCE [LARGE SCALE GENOMIC DNA]</scope>
</reference>
<sequence length="81" mass="8825">MNSGLLSSTSEKYFKRRLNFNKRKGVLIDLREITVPVRDSRDGHVAAPAGGIPTASVTQVIFLLAGLSTRERPTGKRVSSV</sequence>
<keyword evidence="3" id="KW-1185">Reference proteome</keyword>
<evidence type="ECO:0000256" key="1">
    <source>
        <dbReference type="SAM" id="Phobius"/>
    </source>
</evidence>
<keyword evidence="1" id="KW-0472">Membrane</keyword>
<dbReference type="EMBL" id="BGZK01000043">
    <property type="protein sequence ID" value="GBP10986.1"/>
    <property type="molecule type" value="Genomic_DNA"/>
</dbReference>
<comment type="caution">
    <text evidence="2">The sequence shown here is derived from an EMBL/GenBank/DDBJ whole genome shotgun (WGS) entry which is preliminary data.</text>
</comment>
<proteinExistence type="predicted"/>
<organism evidence="2 3">
    <name type="scientific">Eumeta variegata</name>
    <name type="common">Bagworm moth</name>
    <name type="synonym">Eumeta japonica</name>
    <dbReference type="NCBI Taxonomy" id="151549"/>
    <lineage>
        <taxon>Eukaryota</taxon>
        <taxon>Metazoa</taxon>
        <taxon>Ecdysozoa</taxon>
        <taxon>Arthropoda</taxon>
        <taxon>Hexapoda</taxon>
        <taxon>Insecta</taxon>
        <taxon>Pterygota</taxon>
        <taxon>Neoptera</taxon>
        <taxon>Endopterygota</taxon>
        <taxon>Lepidoptera</taxon>
        <taxon>Glossata</taxon>
        <taxon>Ditrysia</taxon>
        <taxon>Tineoidea</taxon>
        <taxon>Psychidae</taxon>
        <taxon>Oiketicinae</taxon>
        <taxon>Eumeta</taxon>
    </lineage>
</organism>
<name>A0A4C1TA15_EUMVA</name>
<feature type="transmembrane region" description="Helical" evidence="1">
    <location>
        <begin position="45"/>
        <end position="67"/>
    </location>
</feature>
<keyword evidence="1" id="KW-0812">Transmembrane</keyword>
<gene>
    <name evidence="2" type="ORF">EVAR_5538_1</name>
</gene>
<evidence type="ECO:0000313" key="2">
    <source>
        <dbReference type="EMBL" id="GBP10986.1"/>
    </source>
</evidence>
<accession>A0A4C1TA15</accession>
<dbReference type="AlphaFoldDB" id="A0A4C1TA15"/>